<accession>A0A419F0W1</accession>
<protein>
    <submittedName>
        <fullName evidence="2">Cupin</fullName>
    </submittedName>
</protein>
<dbReference type="Proteomes" id="UP000285961">
    <property type="component" value="Unassembled WGS sequence"/>
</dbReference>
<proteinExistence type="predicted"/>
<name>A0A419F0W1_9BACT</name>
<dbReference type="AlphaFoldDB" id="A0A419F0W1"/>
<evidence type="ECO:0000256" key="1">
    <source>
        <dbReference type="SAM" id="MobiDB-lite"/>
    </source>
</evidence>
<dbReference type="SUPFAM" id="SSF51182">
    <property type="entry name" value="RmlC-like cupins"/>
    <property type="match status" value="1"/>
</dbReference>
<sequence length="123" mass="13454">MKATINAVETKNLSSPDEMRSFPKGKVELVTVGGVTFGRATLEPGWKWSESVKPIAKTESCEASHTQYHVSGRLRVKMDDGTEYEFGPGDVSFLPTGHDAWVVGSEPAVVIDVIGMTHYAERK</sequence>
<dbReference type="Gene3D" id="2.60.120.10">
    <property type="entry name" value="Jelly Rolls"/>
    <property type="match status" value="1"/>
</dbReference>
<dbReference type="CDD" id="cd06990">
    <property type="entry name" value="cupin_DUF861"/>
    <property type="match status" value="1"/>
</dbReference>
<evidence type="ECO:0000313" key="3">
    <source>
        <dbReference type="Proteomes" id="UP000285961"/>
    </source>
</evidence>
<feature type="region of interest" description="Disordered" evidence="1">
    <location>
        <begin position="1"/>
        <end position="20"/>
    </location>
</feature>
<dbReference type="InterPro" id="IPR011051">
    <property type="entry name" value="RmlC_Cupin_sf"/>
</dbReference>
<evidence type="ECO:0000313" key="2">
    <source>
        <dbReference type="EMBL" id="RJP71549.1"/>
    </source>
</evidence>
<comment type="caution">
    <text evidence="2">The sequence shown here is derived from an EMBL/GenBank/DDBJ whole genome shotgun (WGS) entry which is preliminary data.</text>
</comment>
<organism evidence="2 3">
    <name type="scientific">Candidatus Abyssobacteria bacterium SURF_17</name>
    <dbReference type="NCBI Taxonomy" id="2093361"/>
    <lineage>
        <taxon>Bacteria</taxon>
        <taxon>Pseudomonadati</taxon>
        <taxon>Candidatus Hydrogenedentota</taxon>
        <taxon>Candidatus Abyssobacteria</taxon>
    </lineage>
</organism>
<dbReference type="EMBL" id="QZKI01000057">
    <property type="protein sequence ID" value="RJP71549.1"/>
    <property type="molecule type" value="Genomic_DNA"/>
</dbReference>
<dbReference type="InterPro" id="IPR014710">
    <property type="entry name" value="RmlC-like_jellyroll"/>
</dbReference>
<reference evidence="2 3" key="1">
    <citation type="journal article" date="2017" name="ISME J.">
        <title>Energy and carbon metabolisms in a deep terrestrial subsurface fluid microbial community.</title>
        <authorList>
            <person name="Momper L."/>
            <person name="Jungbluth S.P."/>
            <person name="Lee M.D."/>
            <person name="Amend J.P."/>
        </authorList>
    </citation>
    <scope>NUCLEOTIDE SEQUENCE [LARGE SCALE GENOMIC DNA]</scope>
    <source>
        <strain evidence="2">SURF_17</strain>
    </source>
</reference>
<gene>
    <name evidence="2" type="ORF">C4532_07255</name>
</gene>